<name>A0AA39QUK2_9LECA</name>
<accession>A0AA39QUK2</accession>
<evidence type="ECO:0000313" key="5">
    <source>
        <dbReference type="Proteomes" id="UP001166286"/>
    </source>
</evidence>
<organism evidence="4 5">
    <name type="scientific">Cladonia borealis</name>
    <dbReference type="NCBI Taxonomy" id="184061"/>
    <lineage>
        <taxon>Eukaryota</taxon>
        <taxon>Fungi</taxon>
        <taxon>Dikarya</taxon>
        <taxon>Ascomycota</taxon>
        <taxon>Pezizomycotina</taxon>
        <taxon>Lecanoromycetes</taxon>
        <taxon>OSLEUM clade</taxon>
        <taxon>Lecanoromycetidae</taxon>
        <taxon>Lecanorales</taxon>
        <taxon>Lecanorineae</taxon>
        <taxon>Cladoniaceae</taxon>
        <taxon>Cladonia</taxon>
    </lineage>
</organism>
<dbReference type="SUPFAM" id="SSF52540">
    <property type="entry name" value="P-loop containing nucleoside triphosphate hydrolases"/>
    <property type="match status" value="1"/>
</dbReference>
<feature type="domain" description="DUF7605" evidence="3">
    <location>
        <begin position="611"/>
        <end position="792"/>
    </location>
</feature>
<protein>
    <submittedName>
        <fullName evidence="4">Uncharacterized protein</fullName>
    </submittedName>
</protein>
<evidence type="ECO:0000256" key="1">
    <source>
        <dbReference type="SAM" id="MobiDB-lite"/>
    </source>
</evidence>
<dbReference type="Proteomes" id="UP001166286">
    <property type="component" value="Unassembled WGS sequence"/>
</dbReference>
<gene>
    <name evidence="4" type="ORF">JMJ35_009273</name>
</gene>
<dbReference type="InterPro" id="IPR056024">
    <property type="entry name" value="DUF7605"/>
</dbReference>
<dbReference type="Pfam" id="PF00350">
    <property type="entry name" value="Dynamin_N"/>
    <property type="match status" value="1"/>
</dbReference>
<dbReference type="AlphaFoldDB" id="A0AA39QUK2"/>
<evidence type="ECO:0000313" key="4">
    <source>
        <dbReference type="EMBL" id="KAK0508189.1"/>
    </source>
</evidence>
<keyword evidence="5" id="KW-1185">Reference proteome</keyword>
<feature type="domain" description="Dynamin N-terminal" evidence="2">
    <location>
        <begin position="112"/>
        <end position="392"/>
    </location>
</feature>
<evidence type="ECO:0000259" key="3">
    <source>
        <dbReference type="Pfam" id="PF24564"/>
    </source>
</evidence>
<dbReference type="PANTHER" id="PTHR36681">
    <property type="entry name" value="NUCLEAR GTPASE, GERMINAL CENTER-ASSOCIATED, TANDEM DUPLICATE 3"/>
    <property type="match status" value="1"/>
</dbReference>
<sequence>MNRHNHGKKEEAEKRKRGGSLPVADGVDEEFKDKFEAICQGLEKSYSGYDNELPNLPAYHPSFANVEEICGELFAGAAQIFEDSDYQDGYTGSLQAKIKKHRSITYPPAKKIGFMGDSGVGKSSLINSILNTPGLAAQGDYGGACTCVITEYRQASETQVQPYHAEIELFSMEEIRKMLRGHLEAYYEYHFNRQDELSEDELEIAELDAGTALKVFQALFANREEFRGQYRAQDFLRTAKSSLDMLVLSDFVVWIENLISLIGGDGGTVHRSSDTTEDLVFKLESFVGINPILENEYGETLEALPSLWPIVKIVRVGLQSHFLSQGLIIADLPGLSDTNMARVKATKQYIKECAYCVLVAPIARVTTDNMVHHRLMEAFRRPGVRKILVTTKTDDLSPHTKPAKVAVTPQSIEEFTRLSQAQSLVARKLKGLESTAQKARGKARMEGEQKRANLVFRKKKYDILILDALVRMRNRKVTLELQRKYQGITPKARNLRIYCVSNLHYEHHVIGYNRDFLPLPIETTGIPALRTELLALPAPDKLSVLQHHWKGNLIGTITSMNNYSRQTVNQRQEELKIVVQKSYETYAEDIALYVKTLEDSMENNVLRGIGQCEKDWNDNGLRLARDWEKMHHSTFGAWCRRNGVHATKVQKYLDWNYELLEPVVRDAPRIWKPFEGNVELGKERCRLALQAMLDSVRNNLQAEDGVALLPMLPFLESLTPKKEELLEVLDRFSAKVKALIRDIKYRMLDHDDGILMEAMEPLYAKMTSAKGKGTHLQRLTLLEDTMQRGEPFGGFMPVIRAAMKYGMEELQPELLEDVKSVFEGVSDNFDLMFVFKEVPNERRDALRQRIKQYVDYANSRINEDLTLEMAMATMG</sequence>
<proteinExistence type="predicted"/>
<dbReference type="InterPro" id="IPR027417">
    <property type="entry name" value="P-loop_NTPase"/>
</dbReference>
<feature type="region of interest" description="Disordered" evidence="1">
    <location>
        <begin position="1"/>
        <end position="25"/>
    </location>
</feature>
<dbReference type="PANTHER" id="PTHR36681:SF3">
    <property type="entry name" value="NUCLEAR GTPASE, GERMINAL CENTER-ASSOCIATED, TANDEM DUPLICATE 3"/>
    <property type="match status" value="1"/>
</dbReference>
<dbReference type="EMBL" id="JAFEKC020000021">
    <property type="protein sequence ID" value="KAK0508189.1"/>
    <property type="molecule type" value="Genomic_DNA"/>
</dbReference>
<reference evidence="4" key="1">
    <citation type="submission" date="2023-03" db="EMBL/GenBank/DDBJ databases">
        <title>Complete genome of Cladonia borealis.</title>
        <authorList>
            <person name="Park H."/>
        </authorList>
    </citation>
    <scope>NUCLEOTIDE SEQUENCE</scope>
    <source>
        <strain evidence="4">ANT050790</strain>
    </source>
</reference>
<comment type="caution">
    <text evidence="4">The sequence shown here is derived from an EMBL/GenBank/DDBJ whole genome shotgun (WGS) entry which is preliminary data.</text>
</comment>
<dbReference type="InterPro" id="IPR045063">
    <property type="entry name" value="Dynamin_N"/>
</dbReference>
<dbReference type="CDD" id="cd00882">
    <property type="entry name" value="Ras_like_GTPase"/>
    <property type="match status" value="1"/>
</dbReference>
<dbReference type="Pfam" id="PF24564">
    <property type="entry name" value="DUF7605"/>
    <property type="match status" value="1"/>
</dbReference>
<evidence type="ECO:0000259" key="2">
    <source>
        <dbReference type="Pfam" id="PF00350"/>
    </source>
</evidence>
<dbReference type="Gene3D" id="3.40.50.300">
    <property type="entry name" value="P-loop containing nucleotide triphosphate hydrolases"/>
    <property type="match status" value="2"/>
</dbReference>